<keyword evidence="9" id="KW-0489">Methyltransferase</keyword>
<evidence type="ECO:0000256" key="7">
    <source>
        <dbReference type="ARBA" id="ARBA00023136"/>
    </source>
</evidence>
<evidence type="ECO:0000259" key="11">
    <source>
        <dbReference type="Pfam" id="PF01478"/>
    </source>
</evidence>
<dbReference type="PRINTS" id="PR00864">
    <property type="entry name" value="PREPILNPTASE"/>
</dbReference>
<feature type="transmembrane region" description="Helical" evidence="10">
    <location>
        <begin position="284"/>
        <end position="303"/>
    </location>
</feature>
<dbReference type="InterPro" id="IPR010627">
    <property type="entry name" value="Prepilin_pept_A24_N"/>
</dbReference>
<feature type="domain" description="Prepilin peptidase A24 N-terminal" evidence="12">
    <location>
        <begin position="15"/>
        <end position="151"/>
    </location>
</feature>
<dbReference type="PANTHER" id="PTHR30487:SF0">
    <property type="entry name" value="PREPILIN LEADER PEPTIDASE_N-METHYLTRANSFERASE-RELATED"/>
    <property type="match status" value="1"/>
</dbReference>
<dbReference type="InterPro" id="IPR014032">
    <property type="entry name" value="Peptidase_A24A_bac"/>
</dbReference>
<evidence type="ECO:0000256" key="5">
    <source>
        <dbReference type="ARBA" id="ARBA00022692"/>
    </source>
</evidence>
<dbReference type="Pfam" id="PF06750">
    <property type="entry name" value="A24_N_bact"/>
    <property type="match status" value="1"/>
</dbReference>
<name>A0ABU8VTD1_9BURK</name>
<proteinExistence type="inferred from homology"/>
<evidence type="ECO:0000256" key="1">
    <source>
        <dbReference type="ARBA" id="ARBA00004429"/>
    </source>
</evidence>
<keyword evidence="9" id="KW-0808">Transferase</keyword>
<dbReference type="InterPro" id="IPR000045">
    <property type="entry name" value="Prepilin_IV_endopep_pep"/>
</dbReference>
<dbReference type="EC" id="3.4.23.43" evidence="9"/>
<keyword evidence="9" id="KW-0511">Multifunctional enzyme</keyword>
<gene>
    <name evidence="13" type="ORF">WKW80_01675</name>
</gene>
<keyword evidence="6 10" id="KW-1133">Transmembrane helix</keyword>
<keyword evidence="14" id="KW-1185">Reference proteome</keyword>
<comment type="catalytic activity">
    <reaction evidence="9">
        <text>Typically cleaves a -Gly-|-Phe- bond to release an N-terminal, basic peptide of 5-8 residues from type IV prepilin, and then N-methylates the new N-terminal amino group, the methyl donor being S-adenosyl-L-methionine.</text>
        <dbReference type="EC" id="3.4.23.43"/>
    </reaction>
</comment>
<comment type="function">
    <text evidence="9">Plays an essential role in type IV pili and type II pseudopili formation by proteolytically removing the leader sequence from substrate proteins and subsequently monomethylating the alpha-amino group of the newly exposed N-terminal phenylalanine.</text>
</comment>
<keyword evidence="5 9" id="KW-0812">Transmembrane</keyword>
<feature type="transmembrane region" description="Helical" evidence="10">
    <location>
        <begin position="209"/>
        <end position="226"/>
    </location>
</feature>
<keyword evidence="9" id="KW-0378">Hydrolase</keyword>
<dbReference type="InterPro" id="IPR050882">
    <property type="entry name" value="Prepilin_peptidase/N-MTase"/>
</dbReference>
<dbReference type="Gene3D" id="1.20.120.1220">
    <property type="match status" value="1"/>
</dbReference>
<evidence type="ECO:0000259" key="12">
    <source>
        <dbReference type="Pfam" id="PF06750"/>
    </source>
</evidence>
<evidence type="ECO:0000256" key="4">
    <source>
        <dbReference type="ARBA" id="ARBA00022519"/>
    </source>
</evidence>
<keyword evidence="4" id="KW-0997">Cell inner membrane</keyword>
<feature type="transmembrane region" description="Helical" evidence="10">
    <location>
        <begin position="185"/>
        <end position="203"/>
    </location>
</feature>
<evidence type="ECO:0000256" key="10">
    <source>
        <dbReference type="SAM" id="Phobius"/>
    </source>
</evidence>
<dbReference type="Pfam" id="PF01478">
    <property type="entry name" value="Peptidase_A24"/>
    <property type="match status" value="1"/>
</dbReference>
<comment type="subcellular location">
    <subcellularLocation>
        <location evidence="1">Cell inner membrane</location>
        <topology evidence="1">Multi-pass membrane protein</topology>
    </subcellularLocation>
    <subcellularLocation>
        <location evidence="9">Cell membrane</location>
        <topology evidence="9">Multi-pass membrane protein</topology>
    </subcellularLocation>
</comment>
<accession>A0ABU8VTD1</accession>
<evidence type="ECO:0000256" key="9">
    <source>
        <dbReference type="RuleBase" id="RU003794"/>
    </source>
</evidence>
<evidence type="ECO:0000256" key="8">
    <source>
        <dbReference type="RuleBase" id="RU003793"/>
    </source>
</evidence>
<evidence type="ECO:0000313" key="13">
    <source>
        <dbReference type="EMBL" id="MEJ8820743.1"/>
    </source>
</evidence>
<protein>
    <recommendedName>
        <fullName evidence="9">Prepilin leader peptidase/N-methyltransferase</fullName>
        <ecNumber evidence="9">2.1.1.-</ecNumber>
        <ecNumber evidence="9">3.4.23.43</ecNumber>
    </recommendedName>
</protein>
<sequence length="320" mass="34202">MWMSAGAEAAVAAGLLGLLIGSFLNVVIYRKPAMMYREWLTDSVAGLTPSPDVPSLWALVFGGKSTTPPALEAAATPALAQIEALKPLSLSTPRSRCGTCGHAIRWYENIPVLSYLALRGKCSACKSSISIRYPLVELSVAALFALVGWRYGISPVGGLWAAFIALLVCQFLIDLDTQLLPDEYTYALLWLGLIGAALGWTGVTLNSAVWAAFSGYLFFWTIAWLFQRIRGKEGMGHGDFKLLAAIGAWLGADYLLAIVLVSSIVGVILWVVLRIIGKVAHKDIPISFGPCLAGTGIVCFVIGPDAVRLLAPFAFPLSLA</sequence>
<comment type="caution">
    <text evidence="13">The sequence shown here is derived from an EMBL/GenBank/DDBJ whole genome shotgun (WGS) entry which is preliminary data.</text>
</comment>
<comment type="similarity">
    <text evidence="2 8">Belongs to the peptidase A24 family.</text>
</comment>
<dbReference type="PANTHER" id="PTHR30487">
    <property type="entry name" value="TYPE 4 PREPILIN-LIKE PROTEINS LEADER PEPTIDE-PROCESSING ENZYME"/>
    <property type="match status" value="1"/>
</dbReference>
<feature type="transmembrane region" description="Helical" evidence="10">
    <location>
        <begin position="157"/>
        <end position="173"/>
    </location>
</feature>
<feature type="transmembrane region" description="Helical" evidence="10">
    <location>
        <begin position="6"/>
        <end position="28"/>
    </location>
</feature>
<dbReference type="EMBL" id="JBBKZV010000001">
    <property type="protein sequence ID" value="MEJ8820743.1"/>
    <property type="molecule type" value="Genomic_DNA"/>
</dbReference>
<reference evidence="13 14" key="1">
    <citation type="submission" date="2024-03" db="EMBL/GenBank/DDBJ databases">
        <title>Novel species of the genus Variovorax.</title>
        <authorList>
            <person name="Liu Q."/>
            <person name="Xin Y.-H."/>
        </authorList>
    </citation>
    <scope>NUCLEOTIDE SEQUENCE [LARGE SCALE GENOMIC DNA]</scope>
    <source>
        <strain evidence="13 14">KACC 18501</strain>
    </source>
</reference>
<evidence type="ECO:0000256" key="3">
    <source>
        <dbReference type="ARBA" id="ARBA00022475"/>
    </source>
</evidence>
<feature type="domain" description="Prepilin type IV endopeptidase peptidase" evidence="11">
    <location>
        <begin position="162"/>
        <end position="270"/>
    </location>
</feature>
<dbReference type="RefSeq" id="WP_340361786.1">
    <property type="nucleotide sequence ID" value="NZ_JBBKZV010000001.1"/>
</dbReference>
<keyword evidence="3" id="KW-1003">Cell membrane</keyword>
<organism evidence="13 14">
    <name type="scientific">Variovorax humicola</name>
    <dbReference type="NCBI Taxonomy" id="1769758"/>
    <lineage>
        <taxon>Bacteria</taxon>
        <taxon>Pseudomonadati</taxon>
        <taxon>Pseudomonadota</taxon>
        <taxon>Betaproteobacteria</taxon>
        <taxon>Burkholderiales</taxon>
        <taxon>Comamonadaceae</taxon>
        <taxon>Variovorax</taxon>
    </lineage>
</organism>
<evidence type="ECO:0000256" key="6">
    <source>
        <dbReference type="ARBA" id="ARBA00022989"/>
    </source>
</evidence>
<dbReference type="Proteomes" id="UP001363010">
    <property type="component" value="Unassembled WGS sequence"/>
</dbReference>
<dbReference type="EC" id="2.1.1.-" evidence="9"/>
<keyword evidence="9" id="KW-0645">Protease</keyword>
<evidence type="ECO:0000313" key="14">
    <source>
        <dbReference type="Proteomes" id="UP001363010"/>
    </source>
</evidence>
<evidence type="ECO:0000256" key="2">
    <source>
        <dbReference type="ARBA" id="ARBA00005801"/>
    </source>
</evidence>
<keyword evidence="7 10" id="KW-0472">Membrane</keyword>
<feature type="transmembrane region" description="Helical" evidence="10">
    <location>
        <begin position="247"/>
        <end position="272"/>
    </location>
</feature>